<feature type="transmembrane region" description="Helical" evidence="1">
    <location>
        <begin position="76"/>
        <end position="94"/>
    </location>
</feature>
<dbReference type="EMBL" id="AP025523">
    <property type="protein sequence ID" value="BDE06811.1"/>
    <property type="molecule type" value="Genomic_DNA"/>
</dbReference>
<reference evidence="2 3" key="1">
    <citation type="journal article" date="2022" name="ISME Commun">
        <title>Vulcanimicrobium alpinus gen. nov. sp. nov., the first cultivated representative of the candidate phylum 'Eremiobacterota', is a metabolically versatile aerobic anoxygenic phototroph.</title>
        <authorList>
            <person name="Yabe S."/>
            <person name="Muto K."/>
            <person name="Abe K."/>
            <person name="Yokota A."/>
            <person name="Staudigel H."/>
            <person name="Tebo B.M."/>
        </authorList>
    </citation>
    <scope>NUCLEOTIDE SEQUENCE [LARGE SCALE GENOMIC DNA]</scope>
    <source>
        <strain evidence="2 3">WC8-2</strain>
    </source>
</reference>
<protein>
    <submittedName>
        <fullName evidence="2">Uncharacterized protein</fullName>
    </submittedName>
</protein>
<feature type="transmembrane region" description="Helical" evidence="1">
    <location>
        <begin position="44"/>
        <end position="64"/>
    </location>
</feature>
<keyword evidence="1" id="KW-1133">Transmembrane helix</keyword>
<sequence>MHPSDAPSTPRRVAWAAVTAIIATVLFVLATSDVVYEITSPPQFSWHVVLRKAYSIVAFALVGFTADKALGMTARPLLRGAVLIAVYSGAIEIAQKFSGSHEGPVWNAIDVACGAAGGWLGVAASRFRKPR</sequence>
<accession>A0AAN1XWS1</accession>
<dbReference type="Proteomes" id="UP001317532">
    <property type="component" value="Chromosome"/>
</dbReference>
<dbReference type="RefSeq" id="WP_317994458.1">
    <property type="nucleotide sequence ID" value="NZ_AP025523.1"/>
</dbReference>
<proteinExistence type="predicted"/>
<dbReference type="AlphaFoldDB" id="A0AAN1XWS1"/>
<name>A0AAN1XWS1_UNVUL</name>
<dbReference type="KEGG" id="vab:WPS_20870"/>
<keyword evidence="3" id="KW-1185">Reference proteome</keyword>
<evidence type="ECO:0000313" key="2">
    <source>
        <dbReference type="EMBL" id="BDE06811.1"/>
    </source>
</evidence>
<evidence type="ECO:0000256" key="1">
    <source>
        <dbReference type="SAM" id="Phobius"/>
    </source>
</evidence>
<feature type="transmembrane region" description="Helical" evidence="1">
    <location>
        <begin position="12"/>
        <end position="32"/>
    </location>
</feature>
<keyword evidence="1" id="KW-0472">Membrane</keyword>
<keyword evidence="1" id="KW-0812">Transmembrane</keyword>
<feature type="transmembrane region" description="Helical" evidence="1">
    <location>
        <begin position="106"/>
        <end position="125"/>
    </location>
</feature>
<gene>
    <name evidence="2" type="ORF">WPS_20870</name>
</gene>
<evidence type="ECO:0000313" key="3">
    <source>
        <dbReference type="Proteomes" id="UP001317532"/>
    </source>
</evidence>
<organism evidence="2 3">
    <name type="scientific">Vulcanimicrobium alpinum</name>
    <dbReference type="NCBI Taxonomy" id="3016050"/>
    <lineage>
        <taxon>Bacteria</taxon>
        <taxon>Bacillati</taxon>
        <taxon>Vulcanimicrobiota</taxon>
        <taxon>Vulcanimicrobiia</taxon>
        <taxon>Vulcanimicrobiales</taxon>
        <taxon>Vulcanimicrobiaceae</taxon>
        <taxon>Vulcanimicrobium</taxon>
    </lineage>
</organism>